<dbReference type="PANTHER" id="PTHR44196:SF1">
    <property type="entry name" value="DEHYDROGENASE_REDUCTASE SDR FAMILY MEMBER 7B"/>
    <property type="match status" value="1"/>
</dbReference>
<dbReference type="RefSeq" id="WP_308975184.1">
    <property type="nucleotide sequence ID" value="NZ_JAVIDL010000007.1"/>
</dbReference>
<accession>A0AAW8J7S1</accession>
<dbReference type="PRINTS" id="PR00081">
    <property type="entry name" value="GDHRDH"/>
</dbReference>
<evidence type="ECO:0000313" key="3">
    <source>
        <dbReference type="EMBL" id="MDQ8935162.1"/>
    </source>
</evidence>
<dbReference type="Proteomes" id="UP001243844">
    <property type="component" value="Unassembled WGS sequence"/>
</dbReference>
<evidence type="ECO:0000256" key="1">
    <source>
        <dbReference type="ARBA" id="ARBA00006484"/>
    </source>
</evidence>
<dbReference type="CDD" id="cd05233">
    <property type="entry name" value="SDR_c"/>
    <property type="match status" value="1"/>
</dbReference>
<sequence>MSKKIKILIIGATSTIAEHCARQWLKQQPCEIILCSRNLEKLQRVSQDLKVRYPEAELHLKTLNFLDAVEIEQYINTLYQHHTIDIALIAHGVLPDQEKCQTNLESCQYTMQVNAISPLLFTETIIKHMIEKDHGKLAIISSVAADRARKSNYIYGSAKAMIDKYIQGLQHRLALLHSSVDVTLVKPGPTATTMTLGMTSKGKLASAEDVAQDIVQAIQISKPTLYTPSKWRLLMFIIRHIPFFLFKKIDI</sequence>
<dbReference type="GO" id="GO:0016020">
    <property type="term" value="C:membrane"/>
    <property type="evidence" value="ECO:0007669"/>
    <property type="project" value="TreeGrafter"/>
</dbReference>
<dbReference type="Gene3D" id="3.40.50.720">
    <property type="entry name" value="NAD(P)-binding Rossmann-like Domain"/>
    <property type="match status" value="1"/>
</dbReference>
<dbReference type="InterPro" id="IPR002347">
    <property type="entry name" value="SDR_fam"/>
</dbReference>
<evidence type="ECO:0000256" key="2">
    <source>
        <dbReference type="ARBA" id="ARBA00023002"/>
    </source>
</evidence>
<dbReference type="Pfam" id="PF00106">
    <property type="entry name" value="adh_short"/>
    <property type="match status" value="1"/>
</dbReference>
<dbReference type="AlphaFoldDB" id="A0AAW8J7S1"/>
<organism evidence="3 4">
    <name type="scientific">Acinetobacter rudis</name>
    <dbReference type="NCBI Taxonomy" id="632955"/>
    <lineage>
        <taxon>Bacteria</taxon>
        <taxon>Pseudomonadati</taxon>
        <taxon>Pseudomonadota</taxon>
        <taxon>Gammaproteobacteria</taxon>
        <taxon>Moraxellales</taxon>
        <taxon>Moraxellaceae</taxon>
        <taxon>Acinetobacter</taxon>
    </lineage>
</organism>
<dbReference type="InterPro" id="IPR036291">
    <property type="entry name" value="NAD(P)-bd_dom_sf"/>
</dbReference>
<evidence type="ECO:0000313" key="4">
    <source>
        <dbReference type="Proteomes" id="UP001243844"/>
    </source>
</evidence>
<reference evidence="3" key="1">
    <citation type="submission" date="2023-08" db="EMBL/GenBank/DDBJ databases">
        <title>Emergence of clinically-relevant ST2 carbapenem-resistant Acinetobacter baumannii strains in hospital sewages in Zhejiang, East of China.</title>
        <authorList>
            <person name="Kaichao C."/>
            <person name="Zhang R."/>
        </authorList>
    </citation>
    <scope>NUCLEOTIDE SEQUENCE</scope>
    <source>
        <strain evidence="3">M-RB-37</strain>
    </source>
</reference>
<protein>
    <submittedName>
        <fullName evidence="3">SDR family NAD(P)-dependent oxidoreductase</fullName>
    </submittedName>
</protein>
<dbReference type="GO" id="GO:0016491">
    <property type="term" value="F:oxidoreductase activity"/>
    <property type="evidence" value="ECO:0007669"/>
    <property type="project" value="UniProtKB-KW"/>
</dbReference>
<comment type="caution">
    <text evidence="3">The sequence shown here is derived from an EMBL/GenBank/DDBJ whole genome shotgun (WGS) entry which is preliminary data.</text>
</comment>
<keyword evidence="2" id="KW-0560">Oxidoreductase</keyword>
<name>A0AAW8J7S1_9GAMM</name>
<dbReference type="EMBL" id="JAVIDL010000007">
    <property type="protein sequence ID" value="MDQ8935162.1"/>
    <property type="molecule type" value="Genomic_DNA"/>
</dbReference>
<proteinExistence type="inferred from homology"/>
<dbReference type="PANTHER" id="PTHR44196">
    <property type="entry name" value="DEHYDROGENASE/REDUCTASE SDR FAMILY MEMBER 7B"/>
    <property type="match status" value="1"/>
</dbReference>
<gene>
    <name evidence="3" type="ORF">RFH47_05415</name>
</gene>
<dbReference type="SUPFAM" id="SSF51735">
    <property type="entry name" value="NAD(P)-binding Rossmann-fold domains"/>
    <property type="match status" value="1"/>
</dbReference>
<comment type="similarity">
    <text evidence="1">Belongs to the short-chain dehydrogenases/reductases (SDR) family.</text>
</comment>